<dbReference type="InterPro" id="IPR043502">
    <property type="entry name" value="DNA/RNA_pol_sf"/>
</dbReference>
<dbReference type="PROSITE" id="PS50173">
    <property type="entry name" value="UMUC"/>
    <property type="match status" value="1"/>
</dbReference>
<accession>A0A0X3APM0</accession>
<name>A0A0X3APM0_9FLAO</name>
<dbReference type="InterPro" id="IPR017961">
    <property type="entry name" value="DNA_pol_Y-fam_little_finger"/>
</dbReference>
<dbReference type="GO" id="GO:0009432">
    <property type="term" value="P:SOS response"/>
    <property type="evidence" value="ECO:0007669"/>
    <property type="project" value="UniProtKB-KW"/>
</dbReference>
<dbReference type="InterPro" id="IPR050116">
    <property type="entry name" value="DNA_polymerase-Y"/>
</dbReference>
<comment type="similarity">
    <text evidence="1">Belongs to the DNA polymerase type-Y family.</text>
</comment>
<dbReference type="OrthoDB" id="9808813at2"/>
<dbReference type="GO" id="GO:0042276">
    <property type="term" value="P:error-prone translesion synthesis"/>
    <property type="evidence" value="ECO:0007669"/>
    <property type="project" value="TreeGrafter"/>
</dbReference>
<dbReference type="InterPro" id="IPR025188">
    <property type="entry name" value="DUF4113"/>
</dbReference>
<dbReference type="Gene3D" id="3.30.1490.100">
    <property type="entry name" value="DNA polymerase, Y-family, little finger domain"/>
    <property type="match status" value="1"/>
</dbReference>
<evidence type="ECO:0000256" key="3">
    <source>
        <dbReference type="ARBA" id="ARBA00023236"/>
    </source>
</evidence>
<dbReference type="Pfam" id="PF13438">
    <property type="entry name" value="DUF4113"/>
    <property type="match status" value="1"/>
</dbReference>
<feature type="domain" description="UmuC" evidence="4">
    <location>
        <begin position="2"/>
        <end position="187"/>
    </location>
</feature>
<protein>
    <submittedName>
        <fullName evidence="5">DNA polymerase V</fullName>
    </submittedName>
</protein>
<evidence type="ECO:0000259" key="4">
    <source>
        <dbReference type="PROSITE" id="PS50173"/>
    </source>
</evidence>
<proteinExistence type="inferred from homology"/>
<keyword evidence="6" id="KW-1185">Reference proteome</keyword>
<sequence>MYALLDCNNFYASCERVSNPSLTGKPVCVLSNNDGCVIARSNEAKSLGIPMGAPAFKYEKIFEENKIFLYSANFPLYGDLSNRVMNIIGRYCKEVEIYSIDEAFMNFNGYMNLNLREYCLDLRKYILKGVGIPTSIGIAPTKTLAKAANRIAKKYPEKTDNVYVIDSPEKIEKALNWLHIEDIWGIGKRLNKRLRTKGIRKAYELVNLPETFIRQEMGIVGIRIINELKGIPQFDIDLPARKKSIATTRTFDYMTDKIEDLKERVATFAIKCSEKLRAQQSCCNYVTVFLHTNFFRGDLIQYHPTVTLTLSNPHNSAIELSKCAQKALEAIYKKGYQYKKAGVIVSGLIPESERQISLFDEDYYLKHQPIMKIIDKLNHKYHEDKLKLGCQDIKSTWKMKQTRLSKRFSTDIREIIQVKV</sequence>
<dbReference type="Gene3D" id="3.40.1170.60">
    <property type="match status" value="1"/>
</dbReference>
<dbReference type="InterPro" id="IPR036775">
    <property type="entry name" value="DNA_pol_Y-fam_lit_finger_sf"/>
</dbReference>
<dbReference type="CDD" id="cd01700">
    <property type="entry name" value="PolY_Pol_V_umuC"/>
    <property type="match status" value="1"/>
</dbReference>
<dbReference type="SUPFAM" id="SSF56672">
    <property type="entry name" value="DNA/RNA polymerases"/>
    <property type="match status" value="1"/>
</dbReference>
<dbReference type="GO" id="GO:0003887">
    <property type="term" value="F:DNA-directed DNA polymerase activity"/>
    <property type="evidence" value="ECO:0007669"/>
    <property type="project" value="UniProtKB-KW"/>
</dbReference>
<keyword evidence="2" id="KW-0227">DNA damage</keyword>
<dbReference type="Pfam" id="PF00817">
    <property type="entry name" value="IMS"/>
    <property type="match status" value="1"/>
</dbReference>
<dbReference type="Gene3D" id="3.30.70.270">
    <property type="match status" value="1"/>
</dbReference>
<dbReference type="Gene3D" id="1.10.150.20">
    <property type="entry name" value="5' to 3' exonuclease, C-terminal subdomain"/>
    <property type="match status" value="1"/>
</dbReference>
<dbReference type="GO" id="GO:0006281">
    <property type="term" value="P:DNA repair"/>
    <property type="evidence" value="ECO:0007669"/>
    <property type="project" value="InterPro"/>
</dbReference>
<keyword evidence="2" id="KW-0741">SOS mutagenesis</keyword>
<dbReference type="EMBL" id="FCOR01000015">
    <property type="protein sequence ID" value="CVK17079.1"/>
    <property type="molecule type" value="Genomic_DNA"/>
</dbReference>
<dbReference type="RefSeq" id="WP_055426252.1">
    <property type="nucleotide sequence ID" value="NZ_FCOR01000015.1"/>
</dbReference>
<evidence type="ECO:0000256" key="2">
    <source>
        <dbReference type="ARBA" id="ARBA00023199"/>
    </source>
</evidence>
<reference evidence="5 6" key="1">
    <citation type="submission" date="2016-01" db="EMBL/GenBank/DDBJ databases">
        <authorList>
            <person name="McClelland M."/>
            <person name="Jain A."/>
            <person name="Saraogi P."/>
            <person name="Mendelson R."/>
            <person name="Westerman R."/>
            <person name="SanMiguel P."/>
            <person name="Csonka L."/>
        </authorList>
    </citation>
    <scope>NUCLEOTIDE SEQUENCE [LARGE SCALE GENOMIC DNA]</scope>
    <source>
        <strain evidence="5 6">R-53146</strain>
    </source>
</reference>
<dbReference type="STRING" id="1586267.GCA_001418685_01948"/>
<gene>
    <name evidence="5" type="ORF">Ga0061079_11545</name>
</gene>
<organism evidence="5 6">
    <name type="scientific">Apibacter mensalis</name>
    <dbReference type="NCBI Taxonomy" id="1586267"/>
    <lineage>
        <taxon>Bacteria</taxon>
        <taxon>Pseudomonadati</taxon>
        <taxon>Bacteroidota</taxon>
        <taxon>Flavobacteriia</taxon>
        <taxon>Flavobacteriales</taxon>
        <taxon>Weeksellaceae</taxon>
        <taxon>Apibacter</taxon>
    </lineage>
</organism>
<dbReference type="AlphaFoldDB" id="A0A0X3APM0"/>
<dbReference type="Pfam" id="PF11799">
    <property type="entry name" value="IMS_C"/>
    <property type="match status" value="1"/>
</dbReference>
<dbReference type="Proteomes" id="UP000182761">
    <property type="component" value="Unassembled WGS sequence"/>
</dbReference>
<evidence type="ECO:0000313" key="6">
    <source>
        <dbReference type="Proteomes" id="UP000182761"/>
    </source>
</evidence>
<keyword evidence="3" id="KW-0742">SOS response</keyword>
<evidence type="ECO:0000256" key="1">
    <source>
        <dbReference type="ARBA" id="ARBA00010945"/>
    </source>
</evidence>
<evidence type="ECO:0000313" key="5">
    <source>
        <dbReference type="EMBL" id="CVK17079.1"/>
    </source>
</evidence>
<dbReference type="GO" id="GO:0003684">
    <property type="term" value="F:damaged DNA binding"/>
    <property type="evidence" value="ECO:0007669"/>
    <property type="project" value="InterPro"/>
</dbReference>
<dbReference type="PANTHER" id="PTHR11076">
    <property type="entry name" value="DNA REPAIR POLYMERASE UMUC / TRANSFERASE FAMILY MEMBER"/>
    <property type="match status" value="1"/>
</dbReference>
<dbReference type="SUPFAM" id="SSF100879">
    <property type="entry name" value="Lesion bypass DNA polymerase (Y-family), little finger domain"/>
    <property type="match status" value="1"/>
</dbReference>
<dbReference type="InterPro" id="IPR001126">
    <property type="entry name" value="UmuC"/>
</dbReference>
<dbReference type="PANTHER" id="PTHR11076:SF33">
    <property type="entry name" value="DNA POLYMERASE KAPPA"/>
    <property type="match status" value="1"/>
</dbReference>
<dbReference type="InterPro" id="IPR043128">
    <property type="entry name" value="Rev_trsase/Diguanyl_cyclase"/>
</dbReference>